<name>A0AAJ6G055_PRORE</name>
<organism evidence="2 3">
    <name type="scientific">Providencia rettgeri</name>
    <dbReference type="NCBI Taxonomy" id="587"/>
    <lineage>
        <taxon>Bacteria</taxon>
        <taxon>Pseudomonadati</taxon>
        <taxon>Pseudomonadota</taxon>
        <taxon>Gammaproteobacteria</taxon>
        <taxon>Enterobacterales</taxon>
        <taxon>Morganellaceae</taxon>
        <taxon>Providencia</taxon>
    </lineage>
</organism>
<gene>
    <name evidence="2" type="ORF">KOF27_21210</name>
</gene>
<dbReference type="Proteomes" id="UP000682358">
    <property type="component" value="Plasmid p15628A_320"/>
</dbReference>
<keyword evidence="2" id="KW-0614">Plasmid</keyword>
<dbReference type="AlphaFoldDB" id="A0AAJ6G055"/>
<sequence length="191" mass="19809">MNVYRAGLIVAIMGAVGLSTSALAGTASATFNFTAVFVGGSCEITAPNTVVFNQGSPFSSRDIEERVAATNESFELTLSNCAGWGLTPSITVSGAKTSDYGEALFRNVGGPIGAKGYGILLATEGNNTFAFNQNLAANGSILIGNWSADDQLSVIDTTLPMTATLTCGDCNYALRQGGDLRATVTFDFVYD</sequence>
<evidence type="ECO:0000313" key="2">
    <source>
        <dbReference type="EMBL" id="WHT95739.1"/>
    </source>
</evidence>
<evidence type="ECO:0000313" key="3">
    <source>
        <dbReference type="Proteomes" id="UP000682358"/>
    </source>
</evidence>
<evidence type="ECO:0000256" key="1">
    <source>
        <dbReference type="SAM" id="SignalP"/>
    </source>
</evidence>
<protein>
    <submittedName>
        <fullName evidence="2">Fimbrial-like protein</fullName>
    </submittedName>
</protein>
<dbReference type="EMBL" id="CP123373">
    <property type="protein sequence ID" value="WHT95739.1"/>
    <property type="molecule type" value="Genomic_DNA"/>
</dbReference>
<feature type="chain" id="PRO_5042562027" evidence="1">
    <location>
        <begin position="25"/>
        <end position="191"/>
    </location>
</feature>
<geneLocation type="plasmid" evidence="2 3">
    <name>p15628A_320</name>
</geneLocation>
<dbReference type="GO" id="GO:0007155">
    <property type="term" value="P:cell adhesion"/>
    <property type="evidence" value="ECO:0007669"/>
    <property type="project" value="InterPro"/>
</dbReference>
<dbReference type="SUPFAM" id="SSF49401">
    <property type="entry name" value="Bacterial adhesins"/>
    <property type="match status" value="1"/>
</dbReference>
<dbReference type="RefSeq" id="WP_283656798.1">
    <property type="nucleotide sequence ID" value="NZ_CP123366.1"/>
</dbReference>
<reference evidence="2" key="1">
    <citation type="submission" date="2023-04" db="EMBL/GenBank/DDBJ databases">
        <title>Co-integrate Col3M blaNDM-1-harbouring plasmids in clinical Providencia rettgeri isolates from Argentina.</title>
        <authorList>
            <person name="de Belder D."/>
            <person name="Martino F."/>
            <person name="Tijet N."/>
            <person name="Melano R.G."/>
            <person name="Faccone D."/>
            <person name="de Mendieta J.M."/>
            <person name="Rapoport M."/>
            <person name="Albornoz E."/>
            <person name="Petroni A."/>
            <person name="Tuduri E."/>
            <person name="Derdoy L."/>
            <person name="Cogut S."/>
            <person name="Errecalde L."/>
            <person name="Pasteran F."/>
            <person name="Corso A."/>
            <person name="Gomez S.A."/>
        </authorList>
    </citation>
    <scope>NUCLEOTIDE SEQUENCE</scope>
    <source>
        <strain evidence="2">PreM15628</strain>
        <plasmid evidence="2">p15628A_320</plasmid>
    </source>
</reference>
<dbReference type="Gene3D" id="2.60.40.1090">
    <property type="entry name" value="Fimbrial-type adhesion domain"/>
    <property type="match status" value="1"/>
</dbReference>
<dbReference type="InterPro" id="IPR008966">
    <property type="entry name" value="Adhesion_dom_sf"/>
</dbReference>
<feature type="signal peptide" evidence="1">
    <location>
        <begin position="1"/>
        <end position="24"/>
    </location>
</feature>
<dbReference type="InterPro" id="IPR036937">
    <property type="entry name" value="Adhesion_dom_fimbrial_sf"/>
</dbReference>
<proteinExistence type="predicted"/>
<keyword evidence="1" id="KW-0732">Signal</keyword>
<dbReference type="GO" id="GO:0009289">
    <property type="term" value="C:pilus"/>
    <property type="evidence" value="ECO:0007669"/>
    <property type="project" value="InterPro"/>
</dbReference>
<accession>A0AAJ6G055</accession>